<evidence type="ECO:0000313" key="8">
    <source>
        <dbReference type="EMBL" id="SEK92374.1"/>
    </source>
</evidence>
<feature type="transmembrane region" description="Helical" evidence="7">
    <location>
        <begin position="235"/>
        <end position="257"/>
    </location>
</feature>
<feature type="transmembrane region" description="Helical" evidence="7">
    <location>
        <begin position="108"/>
        <end position="129"/>
    </location>
</feature>
<evidence type="ECO:0000256" key="5">
    <source>
        <dbReference type="ARBA" id="ARBA00022989"/>
    </source>
</evidence>
<comment type="similarity">
    <text evidence="2">Belongs to the polysaccharide synthase family.</text>
</comment>
<dbReference type="RefSeq" id="WP_177171543.1">
    <property type="nucleotide sequence ID" value="NZ_FNZZ01000002.1"/>
</dbReference>
<dbReference type="EMBL" id="FNZZ01000002">
    <property type="protein sequence ID" value="SEK92374.1"/>
    <property type="molecule type" value="Genomic_DNA"/>
</dbReference>
<feature type="transmembrane region" description="Helical" evidence="7">
    <location>
        <begin position="373"/>
        <end position="392"/>
    </location>
</feature>
<organism evidence="8 9">
    <name type="scientific">Sphingomonas palmae</name>
    <dbReference type="NCBI Taxonomy" id="1855283"/>
    <lineage>
        <taxon>Bacteria</taxon>
        <taxon>Pseudomonadati</taxon>
        <taxon>Pseudomonadota</taxon>
        <taxon>Alphaproteobacteria</taxon>
        <taxon>Sphingomonadales</taxon>
        <taxon>Sphingomonadaceae</taxon>
        <taxon>Sphingomonas</taxon>
    </lineage>
</organism>
<dbReference type="InterPro" id="IPR050833">
    <property type="entry name" value="Poly_Biosynth_Transport"/>
</dbReference>
<dbReference type="PANTHER" id="PTHR30250:SF10">
    <property type="entry name" value="LIPOPOLYSACCHARIDE BIOSYNTHESIS PROTEIN WZXC"/>
    <property type="match status" value="1"/>
</dbReference>
<keyword evidence="3" id="KW-1003">Cell membrane</keyword>
<gene>
    <name evidence="8" type="ORF">SAMN05216382_1118</name>
</gene>
<evidence type="ECO:0000256" key="6">
    <source>
        <dbReference type="ARBA" id="ARBA00023136"/>
    </source>
</evidence>
<accession>A0A1H7L0L3</accession>
<evidence type="ECO:0000313" key="9">
    <source>
        <dbReference type="Proteomes" id="UP000199214"/>
    </source>
</evidence>
<dbReference type="Pfam" id="PF13440">
    <property type="entry name" value="Polysacc_synt_3"/>
    <property type="match status" value="1"/>
</dbReference>
<sequence length="474" mass="48910">MIRHYAWSAARQWGQRLGTALTFVILARILSAEQIGLFSAALAIMALAELVNENGAGDAVIRNRDATPAAIRALGRVNVAVSILLSTAFVLLGGRIEAWFGTPGLRPIVSALSIVLLLNAFVYIPAAVLRRDMAFARLARISLGSTVLGSLVGIAGAFAGLGVWALVAQALTFAGSTAVQMNLSGGIRSAEPADLRAARPLFAFGGFVMLGNLLSYVSTRAIELALPFHYDAAVLALYVIGSRFYFVAAQMVTAVLLDVTMSRLSALCGHRAAFGEALASATETGAMIGGAIFFGLAAIAPEFCRLVFGHTGAAASPFLAAVAVAGNVLLLNYVAQVALKALGHSRTIALTSGVQAALALLVLVPAWPVPALARVALVNALVLPGLAAHLLILRRLRVVSLAGLARGIAPAWVGGALMLLVVAGARARITVDLPDALALPVLIGGGAVAYLIVVTIAAGRGWRPLALRHVAKPA</sequence>
<feature type="transmembrane region" description="Helical" evidence="7">
    <location>
        <begin position="141"/>
        <end position="160"/>
    </location>
</feature>
<feature type="transmembrane region" description="Helical" evidence="7">
    <location>
        <begin position="347"/>
        <end position="367"/>
    </location>
</feature>
<keyword evidence="4 7" id="KW-0812">Transmembrane</keyword>
<dbReference type="PANTHER" id="PTHR30250">
    <property type="entry name" value="PST FAMILY PREDICTED COLANIC ACID TRANSPORTER"/>
    <property type="match status" value="1"/>
</dbReference>
<feature type="transmembrane region" description="Helical" evidence="7">
    <location>
        <begin position="166"/>
        <end position="185"/>
    </location>
</feature>
<protein>
    <submittedName>
        <fullName evidence="8">Membrane protein involved in the export of O-antigen and teichoic acid</fullName>
    </submittedName>
</protein>
<dbReference type="AlphaFoldDB" id="A0A1H7L0L3"/>
<dbReference type="STRING" id="1855283.SAMN05216382_1118"/>
<feature type="transmembrane region" description="Helical" evidence="7">
    <location>
        <begin position="312"/>
        <end position="335"/>
    </location>
</feature>
<keyword evidence="5 7" id="KW-1133">Transmembrane helix</keyword>
<evidence type="ECO:0000256" key="1">
    <source>
        <dbReference type="ARBA" id="ARBA00004651"/>
    </source>
</evidence>
<feature type="transmembrane region" description="Helical" evidence="7">
    <location>
        <begin position="437"/>
        <end position="458"/>
    </location>
</feature>
<dbReference type="GO" id="GO:0005886">
    <property type="term" value="C:plasma membrane"/>
    <property type="evidence" value="ECO:0007669"/>
    <property type="project" value="UniProtKB-SubCell"/>
</dbReference>
<proteinExistence type="inferred from homology"/>
<dbReference type="Proteomes" id="UP000199214">
    <property type="component" value="Unassembled WGS sequence"/>
</dbReference>
<evidence type="ECO:0000256" key="7">
    <source>
        <dbReference type="SAM" id="Phobius"/>
    </source>
</evidence>
<evidence type="ECO:0000256" key="4">
    <source>
        <dbReference type="ARBA" id="ARBA00022692"/>
    </source>
</evidence>
<feature type="transmembrane region" description="Helical" evidence="7">
    <location>
        <begin position="404"/>
        <end position="425"/>
    </location>
</feature>
<evidence type="ECO:0000256" key="3">
    <source>
        <dbReference type="ARBA" id="ARBA00022475"/>
    </source>
</evidence>
<feature type="transmembrane region" description="Helical" evidence="7">
    <location>
        <begin position="73"/>
        <end position="96"/>
    </location>
</feature>
<feature type="transmembrane region" description="Helical" evidence="7">
    <location>
        <begin position="197"/>
        <end position="215"/>
    </location>
</feature>
<keyword evidence="6 7" id="KW-0472">Membrane</keyword>
<evidence type="ECO:0000256" key="2">
    <source>
        <dbReference type="ARBA" id="ARBA00007430"/>
    </source>
</evidence>
<keyword evidence="9" id="KW-1185">Reference proteome</keyword>
<comment type="subcellular location">
    <subcellularLocation>
        <location evidence="1">Cell membrane</location>
        <topology evidence="1">Multi-pass membrane protein</topology>
    </subcellularLocation>
</comment>
<name>A0A1H7L0L3_9SPHN</name>
<reference evidence="9" key="1">
    <citation type="submission" date="2016-10" db="EMBL/GenBank/DDBJ databases">
        <authorList>
            <person name="Varghese N."/>
            <person name="Submissions S."/>
        </authorList>
    </citation>
    <scope>NUCLEOTIDE SEQUENCE [LARGE SCALE GENOMIC DNA]</scope>
    <source>
        <strain evidence="9">JS21-1</strain>
    </source>
</reference>
<feature type="transmembrane region" description="Helical" evidence="7">
    <location>
        <begin position="278"/>
        <end position="300"/>
    </location>
</feature>